<name>A0A9P4J1E9_9PEZI</name>
<feature type="region of interest" description="Disordered" evidence="7">
    <location>
        <begin position="1"/>
        <end position="37"/>
    </location>
</feature>
<dbReference type="PANTHER" id="PTHR46072:SF11">
    <property type="entry name" value="AMIDASE-RELATED"/>
    <property type="match status" value="1"/>
</dbReference>
<dbReference type="PANTHER" id="PTHR46072">
    <property type="entry name" value="AMIDASE-RELATED-RELATED"/>
    <property type="match status" value="1"/>
</dbReference>
<dbReference type="PROSITE" id="PS00571">
    <property type="entry name" value="AMIDASES"/>
    <property type="match status" value="1"/>
</dbReference>
<dbReference type="AlphaFoldDB" id="A0A9P4J1E9"/>
<dbReference type="SUPFAM" id="SSF75304">
    <property type="entry name" value="Amidase signature (AS) enzymes"/>
    <property type="match status" value="1"/>
</dbReference>
<dbReference type="OrthoDB" id="6428749at2759"/>
<dbReference type="Proteomes" id="UP000799439">
    <property type="component" value="Unassembled WGS sequence"/>
</dbReference>
<accession>A0A9P4J1E9</accession>
<organism evidence="9 10">
    <name type="scientific">Myriangium duriaei CBS 260.36</name>
    <dbReference type="NCBI Taxonomy" id="1168546"/>
    <lineage>
        <taxon>Eukaryota</taxon>
        <taxon>Fungi</taxon>
        <taxon>Dikarya</taxon>
        <taxon>Ascomycota</taxon>
        <taxon>Pezizomycotina</taxon>
        <taxon>Dothideomycetes</taxon>
        <taxon>Dothideomycetidae</taxon>
        <taxon>Myriangiales</taxon>
        <taxon>Myriangiaceae</taxon>
        <taxon>Myriangium</taxon>
    </lineage>
</organism>
<keyword evidence="4" id="KW-0378">Hydrolase</keyword>
<dbReference type="InterPro" id="IPR020556">
    <property type="entry name" value="Amidase_CS"/>
</dbReference>
<feature type="binding site" evidence="6">
    <location>
        <begin position="228"/>
        <end position="231"/>
    </location>
    <ligand>
        <name>substrate</name>
    </ligand>
</feature>
<dbReference type="EMBL" id="ML996086">
    <property type="protein sequence ID" value="KAF2152646.1"/>
    <property type="molecule type" value="Genomic_DNA"/>
</dbReference>
<feature type="active site" description="Acyl-ester intermediate" evidence="5">
    <location>
        <position position="231"/>
    </location>
</feature>
<dbReference type="Gene3D" id="3.90.1300.10">
    <property type="entry name" value="Amidase signature (AS) domain"/>
    <property type="match status" value="1"/>
</dbReference>
<evidence type="ECO:0000256" key="4">
    <source>
        <dbReference type="ARBA" id="ARBA00022801"/>
    </source>
</evidence>
<comment type="similarity">
    <text evidence="2">Belongs to the amidase family.</text>
</comment>
<evidence type="ECO:0000259" key="8">
    <source>
        <dbReference type="Pfam" id="PF01425"/>
    </source>
</evidence>
<dbReference type="InterPro" id="IPR036928">
    <property type="entry name" value="AS_sf"/>
</dbReference>
<proteinExistence type="inferred from homology"/>
<protein>
    <recommendedName>
        <fullName evidence="3">amidase</fullName>
        <ecNumber evidence="3">3.5.1.4</ecNumber>
    </recommendedName>
</protein>
<feature type="active site" description="Charge relay system" evidence="5">
    <location>
        <position position="207"/>
    </location>
</feature>
<feature type="binding site" evidence="6">
    <location>
        <position position="207"/>
    </location>
    <ligand>
        <name>substrate</name>
    </ligand>
</feature>
<sequence>MSSWESIASSKREALSSSIPPEWRIPASQLPPESQTSVVSWPKDSGFFTSAELEITSLSASELLPRIHSGSYTAENVTRAYCKRAAVAQQLVNCLSETLFDSAIERAKELDAHFARTGKPVGPLHGLPVSLKDNFQVAGKDSTVGFVSWVGKPATTNSAMVDLLADLGAVAYVKTNVPTAMMIAETVNNVFGRTVNPLNRKLTSGGSSGGESALIAFGGSALGVGTDIGGSLRIPAAMTGIYTLRPSFGRFPTRGAKSGLAGQEAVNSVNGPMARTLADIELFSKLVVGAEPWKVDPKCLPIPWREVGVANKLKIGVLWHDGLVEPTPPVQRALKHTADRLRQAGHEVVDWSPELHGEILQVLEAFFVADGGETLKTILEPANEPWRPEMDMYNKAKELPVSQMWSLQAKRSQLNTTYLSRLQKAGLDAILCPTTPYACTENTKFKYVGYTGVFNVLDYAAVSFPTGLKADQSLDVATSGQKSWNEYDEQTRNDYNAAAVNGMPISLQLVAGRLEEEKLIAMTRKVLQSLQS</sequence>
<gene>
    <name evidence="9" type="ORF">K461DRAFT_278885</name>
</gene>
<evidence type="ECO:0000256" key="1">
    <source>
        <dbReference type="ARBA" id="ARBA00001311"/>
    </source>
</evidence>
<dbReference type="Pfam" id="PF01425">
    <property type="entry name" value="Amidase"/>
    <property type="match status" value="1"/>
</dbReference>
<evidence type="ECO:0000256" key="7">
    <source>
        <dbReference type="SAM" id="MobiDB-lite"/>
    </source>
</evidence>
<dbReference type="EC" id="3.5.1.4" evidence="3"/>
<dbReference type="InterPro" id="IPR023631">
    <property type="entry name" value="Amidase_dom"/>
</dbReference>
<evidence type="ECO:0000256" key="3">
    <source>
        <dbReference type="ARBA" id="ARBA00012922"/>
    </source>
</evidence>
<feature type="active site" description="Charge relay system" evidence="5">
    <location>
        <position position="132"/>
    </location>
</feature>
<feature type="binding site" evidence="6">
    <location>
        <position position="181"/>
    </location>
    <ligand>
        <name>substrate</name>
    </ligand>
</feature>
<dbReference type="PIRSF" id="PIRSF001221">
    <property type="entry name" value="Amidase_fungi"/>
    <property type="match status" value="1"/>
</dbReference>
<comment type="catalytic activity">
    <reaction evidence="1">
        <text>a monocarboxylic acid amide + H2O = a monocarboxylate + NH4(+)</text>
        <dbReference type="Rhea" id="RHEA:12020"/>
        <dbReference type="ChEBI" id="CHEBI:15377"/>
        <dbReference type="ChEBI" id="CHEBI:28938"/>
        <dbReference type="ChEBI" id="CHEBI:35757"/>
        <dbReference type="ChEBI" id="CHEBI:83628"/>
        <dbReference type="EC" id="3.5.1.4"/>
    </reaction>
</comment>
<dbReference type="GO" id="GO:0004040">
    <property type="term" value="F:amidase activity"/>
    <property type="evidence" value="ECO:0007669"/>
    <property type="project" value="UniProtKB-EC"/>
</dbReference>
<keyword evidence="10" id="KW-1185">Reference proteome</keyword>
<feature type="compositionally biased region" description="Polar residues" evidence="7">
    <location>
        <begin position="1"/>
        <end position="19"/>
    </location>
</feature>
<comment type="caution">
    <text evidence="9">The sequence shown here is derived from an EMBL/GenBank/DDBJ whole genome shotgun (WGS) entry which is preliminary data.</text>
</comment>
<evidence type="ECO:0000256" key="6">
    <source>
        <dbReference type="PIRSR" id="PIRSR001221-2"/>
    </source>
</evidence>
<evidence type="ECO:0000256" key="5">
    <source>
        <dbReference type="PIRSR" id="PIRSR001221-1"/>
    </source>
</evidence>
<reference evidence="9" key="1">
    <citation type="journal article" date="2020" name="Stud. Mycol.">
        <title>101 Dothideomycetes genomes: a test case for predicting lifestyles and emergence of pathogens.</title>
        <authorList>
            <person name="Haridas S."/>
            <person name="Albert R."/>
            <person name="Binder M."/>
            <person name="Bloem J."/>
            <person name="Labutti K."/>
            <person name="Salamov A."/>
            <person name="Andreopoulos B."/>
            <person name="Baker S."/>
            <person name="Barry K."/>
            <person name="Bills G."/>
            <person name="Bluhm B."/>
            <person name="Cannon C."/>
            <person name="Castanera R."/>
            <person name="Culley D."/>
            <person name="Daum C."/>
            <person name="Ezra D."/>
            <person name="Gonzalez J."/>
            <person name="Henrissat B."/>
            <person name="Kuo A."/>
            <person name="Liang C."/>
            <person name="Lipzen A."/>
            <person name="Lutzoni F."/>
            <person name="Magnuson J."/>
            <person name="Mondo S."/>
            <person name="Nolan M."/>
            <person name="Ohm R."/>
            <person name="Pangilinan J."/>
            <person name="Park H.-J."/>
            <person name="Ramirez L."/>
            <person name="Alfaro M."/>
            <person name="Sun H."/>
            <person name="Tritt A."/>
            <person name="Yoshinaga Y."/>
            <person name="Zwiers L.-H."/>
            <person name="Turgeon B."/>
            <person name="Goodwin S."/>
            <person name="Spatafora J."/>
            <person name="Crous P."/>
            <person name="Grigoriev I."/>
        </authorList>
    </citation>
    <scope>NUCLEOTIDE SEQUENCE</scope>
    <source>
        <strain evidence="9">CBS 260.36</strain>
    </source>
</reference>
<evidence type="ECO:0000313" key="9">
    <source>
        <dbReference type="EMBL" id="KAF2152646.1"/>
    </source>
</evidence>
<evidence type="ECO:0000256" key="2">
    <source>
        <dbReference type="ARBA" id="ARBA00009199"/>
    </source>
</evidence>
<evidence type="ECO:0000313" key="10">
    <source>
        <dbReference type="Proteomes" id="UP000799439"/>
    </source>
</evidence>
<feature type="domain" description="Amidase" evidence="8">
    <location>
        <begin position="77"/>
        <end position="519"/>
    </location>
</feature>